<protein>
    <submittedName>
        <fullName evidence="1">Uncharacterized protein</fullName>
    </submittedName>
</protein>
<dbReference type="AlphaFoldDB" id="A0A1M5CCI6"/>
<keyword evidence="2" id="KW-1185">Reference proteome</keyword>
<evidence type="ECO:0000313" key="2">
    <source>
        <dbReference type="Proteomes" id="UP000184041"/>
    </source>
</evidence>
<evidence type="ECO:0000313" key="1">
    <source>
        <dbReference type="EMBL" id="SHF52421.1"/>
    </source>
</evidence>
<dbReference type="EMBL" id="FQUS01000009">
    <property type="protein sequence ID" value="SHF52421.1"/>
    <property type="molecule type" value="Genomic_DNA"/>
</dbReference>
<dbReference type="STRING" id="1194090.SAMN05443144_109182"/>
<sequence length="57" mass="6567">MFPSVQVRKLVIVKHFVAGELVKNWQYYSSLDNSGRHIIYAMENSFGKFPGRSTKTC</sequence>
<dbReference type="Proteomes" id="UP000184041">
    <property type="component" value="Unassembled WGS sequence"/>
</dbReference>
<accession>A0A1M5CCI6</accession>
<proteinExistence type="predicted"/>
<gene>
    <name evidence="1" type="ORF">SAMN05443144_109182</name>
</gene>
<reference evidence="1 2" key="1">
    <citation type="submission" date="2016-11" db="EMBL/GenBank/DDBJ databases">
        <authorList>
            <person name="Jaros S."/>
            <person name="Januszkiewicz K."/>
            <person name="Wedrychowicz H."/>
        </authorList>
    </citation>
    <scope>NUCLEOTIDE SEQUENCE [LARGE SCALE GENOMIC DNA]</scope>
    <source>
        <strain evidence="1 2">DSM 21986</strain>
    </source>
</reference>
<name>A0A1M5CCI6_9BACT</name>
<organism evidence="1 2">
    <name type="scientific">Fodinibius roseus</name>
    <dbReference type="NCBI Taxonomy" id="1194090"/>
    <lineage>
        <taxon>Bacteria</taxon>
        <taxon>Pseudomonadati</taxon>
        <taxon>Balneolota</taxon>
        <taxon>Balneolia</taxon>
        <taxon>Balneolales</taxon>
        <taxon>Balneolaceae</taxon>
        <taxon>Fodinibius</taxon>
    </lineage>
</organism>